<dbReference type="EMBL" id="CATOUU010001176">
    <property type="protein sequence ID" value="CAI9977000.1"/>
    <property type="molecule type" value="Genomic_DNA"/>
</dbReference>
<dbReference type="AlphaFoldDB" id="A0AA86S2Q2"/>
<reference evidence="2 3" key="2">
    <citation type="submission" date="2024-07" db="EMBL/GenBank/DDBJ databases">
        <authorList>
            <person name="Akdeniz Z."/>
        </authorList>
    </citation>
    <scope>NUCLEOTIDE SEQUENCE [LARGE SCALE GENOMIC DNA]</scope>
</reference>
<sequence length="157" mass="18467">MSKKQIAKEPQPQPLQTIQQLVKKPYIKQDDNVPETFLNQYHQLQLGSKSAKFELGQHQITYLEKEYRKSMIKQLQIQRAKKNAERLALLQSREIKLKTNETIQQKLYQKLQESYVENKQFSAQMAQVCSNKLLAEMDLPFIEITEESVTICKQLLQ</sequence>
<reference evidence="1" key="1">
    <citation type="submission" date="2023-06" db="EMBL/GenBank/DDBJ databases">
        <authorList>
            <person name="Kurt Z."/>
        </authorList>
    </citation>
    <scope>NUCLEOTIDE SEQUENCE</scope>
</reference>
<dbReference type="Proteomes" id="UP001642409">
    <property type="component" value="Unassembled WGS sequence"/>
</dbReference>
<accession>A0AA86S2Q2</accession>
<organism evidence="1">
    <name type="scientific">Hexamita inflata</name>
    <dbReference type="NCBI Taxonomy" id="28002"/>
    <lineage>
        <taxon>Eukaryota</taxon>
        <taxon>Metamonada</taxon>
        <taxon>Diplomonadida</taxon>
        <taxon>Hexamitidae</taxon>
        <taxon>Hexamitinae</taxon>
        <taxon>Hexamita</taxon>
    </lineage>
</organism>
<proteinExistence type="predicted"/>
<evidence type="ECO:0000313" key="2">
    <source>
        <dbReference type="EMBL" id="CAL6067175.1"/>
    </source>
</evidence>
<evidence type="ECO:0000313" key="1">
    <source>
        <dbReference type="EMBL" id="CAI9977000.1"/>
    </source>
</evidence>
<gene>
    <name evidence="2" type="ORF">HINF_LOCUS52898</name>
    <name evidence="1" type="ORF">HINF_LOCUS64645</name>
</gene>
<name>A0AA86S2Q2_9EUKA</name>
<keyword evidence="3" id="KW-1185">Reference proteome</keyword>
<protein>
    <submittedName>
        <fullName evidence="2">Hypothetical_protein</fullName>
    </submittedName>
</protein>
<dbReference type="EMBL" id="CAXDID020000266">
    <property type="protein sequence ID" value="CAL6067175.1"/>
    <property type="molecule type" value="Genomic_DNA"/>
</dbReference>
<evidence type="ECO:0000313" key="3">
    <source>
        <dbReference type="Proteomes" id="UP001642409"/>
    </source>
</evidence>
<comment type="caution">
    <text evidence="1">The sequence shown here is derived from an EMBL/GenBank/DDBJ whole genome shotgun (WGS) entry which is preliminary data.</text>
</comment>